<keyword evidence="1 3" id="KW-0472">Membrane</keyword>
<dbReference type="InterPro" id="IPR016989">
    <property type="entry name" value="Atp1_alphaprobac"/>
</dbReference>
<comment type="function">
    <text evidence="1">A possible function for this protein is to guide the assembly of the membrane sector of the ATPase enzyme complex.</text>
</comment>
<keyword evidence="3" id="KW-1133">Transmembrane helix</keyword>
<keyword evidence="1" id="KW-0406">Ion transport</keyword>
<protein>
    <recommendedName>
        <fullName evidence="1">ATP synthase protein I</fullName>
    </recommendedName>
</protein>
<reference evidence="4 5" key="1">
    <citation type="submission" date="2017-06" db="EMBL/GenBank/DDBJ databases">
        <authorList>
            <person name="Kim H.J."/>
            <person name="Triplett B.A."/>
        </authorList>
    </citation>
    <scope>NUCLEOTIDE SEQUENCE [LARGE SCALE GENOMIC DNA]</scope>
    <source>
        <strain evidence="4 5">DSM 29339</strain>
    </source>
</reference>
<dbReference type="RefSeq" id="WP_245837698.1">
    <property type="nucleotide sequence ID" value="NZ_FZOY01000001.1"/>
</dbReference>
<dbReference type="GO" id="GO:0045259">
    <property type="term" value="C:proton-transporting ATP synthase complex"/>
    <property type="evidence" value="ECO:0007669"/>
    <property type="project" value="UniProtKB-UniRule"/>
</dbReference>
<evidence type="ECO:0000313" key="4">
    <source>
        <dbReference type="EMBL" id="SNS20799.1"/>
    </source>
</evidence>
<dbReference type="EMBL" id="FZOY01000001">
    <property type="protein sequence ID" value="SNS20799.1"/>
    <property type="molecule type" value="Genomic_DNA"/>
</dbReference>
<feature type="transmembrane region" description="Helical" evidence="3">
    <location>
        <begin position="44"/>
        <end position="65"/>
    </location>
</feature>
<name>A0A239CLI6_9RHOB</name>
<evidence type="ECO:0000256" key="3">
    <source>
        <dbReference type="SAM" id="Phobius"/>
    </source>
</evidence>
<evidence type="ECO:0000313" key="5">
    <source>
        <dbReference type="Proteomes" id="UP000198426"/>
    </source>
</evidence>
<keyword evidence="5" id="KW-1185">Reference proteome</keyword>
<keyword evidence="1" id="KW-0375">Hydrogen ion transport</keyword>
<feature type="compositionally biased region" description="Basic and acidic residues" evidence="2">
    <location>
        <begin position="1"/>
        <end position="27"/>
    </location>
</feature>
<feature type="transmembrane region" description="Helical" evidence="3">
    <location>
        <begin position="71"/>
        <end position="89"/>
    </location>
</feature>
<sequence>MANHGDNERLRQLDEKIARAKGGDDKSGSMASDKYSQANTAWRMVTELVAGIVLGLGIGLGLDALLGTKPIMLVLFILLGFVAGVRVMMRTAADIQKKQVAEAAKDERD</sequence>
<proteinExistence type="inferred from homology"/>
<gene>
    <name evidence="4" type="ORF">SAMN05421757_101348</name>
</gene>
<dbReference type="GO" id="GO:1902600">
    <property type="term" value="P:proton transmembrane transport"/>
    <property type="evidence" value="ECO:0007669"/>
    <property type="project" value="UniProtKB-KW"/>
</dbReference>
<keyword evidence="3" id="KW-0812">Transmembrane</keyword>
<comment type="similarity">
    <text evidence="1">Belongs to the bacterial AtpI family.</text>
</comment>
<dbReference type="Pfam" id="PF09527">
    <property type="entry name" value="ATPase_gene1"/>
    <property type="match status" value="1"/>
</dbReference>
<dbReference type="InterPro" id="IPR032820">
    <property type="entry name" value="ATPase_put"/>
</dbReference>
<organism evidence="4 5">
    <name type="scientific">Tropicimonas sediminicola</name>
    <dbReference type="NCBI Taxonomy" id="1031541"/>
    <lineage>
        <taxon>Bacteria</taxon>
        <taxon>Pseudomonadati</taxon>
        <taxon>Pseudomonadota</taxon>
        <taxon>Alphaproteobacteria</taxon>
        <taxon>Rhodobacterales</taxon>
        <taxon>Roseobacteraceae</taxon>
        <taxon>Tropicimonas</taxon>
    </lineage>
</organism>
<accession>A0A239CLI6</accession>
<feature type="region of interest" description="Disordered" evidence="2">
    <location>
        <begin position="1"/>
        <end position="32"/>
    </location>
</feature>
<evidence type="ECO:0000256" key="2">
    <source>
        <dbReference type="SAM" id="MobiDB-lite"/>
    </source>
</evidence>
<evidence type="ECO:0000256" key="1">
    <source>
        <dbReference type="PIRNR" id="PIRNR032126"/>
    </source>
</evidence>
<dbReference type="AlphaFoldDB" id="A0A239CLI6"/>
<dbReference type="Proteomes" id="UP000198426">
    <property type="component" value="Unassembled WGS sequence"/>
</dbReference>
<keyword evidence="1" id="KW-0813">Transport</keyword>
<dbReference type="PIRSF" id="PIRSF032126">
    <property type="entry name" value="F0F1_ATP_synthase_subunit_I"/>
    <property type="match status" value="1"/>
</dbReference>